<feature type="domain" description="HTH marR-type" evidence="1">
    <location>
        <begin position="9"/>
        <end position="139"/>
    </location>
</feature>
<comment type="caution">
    <text evidence="2">The sequence shown here is derived from an EMBL/GenBank/DDBJ whole genome shotgun (WGS) entry which is preliminary data.</text>
</comment>
<dbReference type="InterPro" id="IPR036390">
    <property type="entry name" value="WH_DNA-bd_sf"/>
</dbReference>
<dbReference type="InterPro" id="IPR039422">
    <property type="entry name" value="MarR/SlyA-like"/>
</dbReference>
<dbReference type="Pfam" id="PF01047">
    <property type="entry name" value="MarR"/>
    <property type="match status" value="1"/>
</dbReference>
<dbReference type="AlphaFoldDB" id="A0A7W6CHD6"/>
<dbReference type="GO" id="GO:0003700">
    <property type="term" value="F:DNA-binding transcription factor activity"/>
    <property type="evidence" value="ECO:0007669"/>
    <property type="project" value="InterPro"/>
</dbReference>
<dbReference type="EMBL" id="JACIDX010000014">
    <property type="protein sequence ID" value="MBB3956583.1"/>
    <property type="molecule type" value="Genomic_DNA"/>
</dbReference>
<evidence type="ECO:0000313" key="2">
    <source>
        <dbReference type="EMBL" id="MBB3956583.1"/>
    </source>
</evidence>
<organism evidence="2 3">
    <name type="scientific">Novosphingobium sediminicola</name>
    <dbReference type="NCBI Taxonomy" id="563162"/>
    <lineage>
        <taxon>Bacteria</taxon>
        <taxon>Pseudomonadati</taxon>
        <taxon>Pseudomonadota</taxon>
        <taxon>Alphaproteobacteria</taxon>
        <taxon>Sphingomonadales</taxon>
        <taxon>Sphingomonadaceae</taxon>
        <taxon>Novosphingobium</taxon>
    </lineage>
</organism>
<dbReference type="PROSITE" id="PS50995">
    <property type="entry name" value="HTH_MARR_2"/>
    <property type="match status" value="1"/>
</dbReference>
<accession>A0A7W6CHD6</accession>
<dbReference type="GO" id="GO:0006950">
    <property type="term" value="P:response to stress"/>
    <property type="evidence" value="ECO:0007669"/>
    <property type="project" value="TreeGrafter"/>
</dbReference>
<evidence type="ECO:0000259" key="1">
    <source>
        <dbReference type="PROSITE" id="PS50995"/>
    </source>
</evidence>
<dbReference type="PANTHER" id="PTHR33164:SF105">
    <property type="entry name" value="TRANSCRIPTIONAL REPRESSOR PROTEIN-RELATED"/>
    <property type="match status" value="1"/>
</dbReference>
<protein>
    <submittedName>
        <fullName evidence="2">DNA-binding MarR family transcriptional regulator</fullName>
    </submittedName>
</protein>
<dbReference type="InterPro" id="IPR000835">
    <property type="entry name" value="HTH_MarR-typ"/>
</dbReference>
<evidence type="ECO:0000313" key="3">
    <source>
        <dbReference type="Proteomes" id="UP000548867"/>
    </source>
</evidence>
<dbReference type="Gene3D" id="1.10.10.10">
    <property type="entry name" value="Winged helix-like DNA-binding domain superfamily/Winged helix DNA-binding domain"/>
    <property type="match status" value="1"/>
</dbReference>
<proteinExistence type="predicted"/>
<dbReference type="GO" id="GO:0003677">
    <property type="term" value="F:DNA binding"/>
    <property type="evidence" value="ECO:0007669"/>
    <property type="project" value="UniProtKB-KW"/>
</dbReference>
<sequence>MHHNPPSGSPCACTSLRKATRTLDRLYDAALAPHGITTTQFALMRNIERAGAIVLNQLATSLVMDRTSLYRTIRAIEEAGWVSIADGPGKARLAQITDAGRAMLRRAEPDWEDLQAQIHDRLGGDGWARLMEMSGAIIALGQTAGREARA</sequence>
<keyword evidence="2" id="KW-0238">DNA-binding</keyword>
<keyword evidence="3" id="KW-1185">Reference proteome</keyword>
<dbReference type="SUPFAM" id="SSF46785">
    <property type="entry name" value="Winged helix' DNA-binding domain"/>
    <property type="match status" value="1"/>
</dbReference>
<reference evidence="2 3" key="1">
    <citation type="submission" date="2020-08" db="EMBL/GenBank/DDBJ databases">
        <title>Genomic Encyclopedia of Type Strains, Phase IV (KMG-IV): sequencing the most valuable type-strain genomes for metagenomic binning, comparative biology and taxonomic classification.</title>
        <authorList>
            <person name="Goeker M."/>
        </authorList>
    </citation>
    <scope>NUCLEOTIDE SEQUENCE [LARGE SCALE GENOMIC DNA]</scope>
    <source>
        <strain evidence="2 3">DSM 27057</strain>
    </source>
</reference>
<dbReference type="Proteomes" id="UP000548867">
    <property type="component" value="Unassembled WGS sequence"/>
</dbReference>
<dbReference type="InterPro" id="IPR036388">
    <property type="entry name" value="WH-like_DNA-bd_sf"/>
</dbReference>
<dbReference type="PANTHER" id="PTHR33164">
    <property type="entry name" value="TRANSCRIPTIONAL REGULATOR, MARR FAMILY"/>
    <property type="match status" value="1"/>
</dbReference>
<dbReference type="SMART" id="SM00347">
    <property type="entry name" value="HTH_MARR"/>
    <property type="match status" value="1"/>
</dbReference>
<name>A0A7W6CHD6_9SPHN</name>
<gene>
    <name evidence="2" type="ORF">GGR38_003548</name>
</gene>